<evidence type="ECO:0000313" key="2">
    <source>
        <dbReference type="Proteomes" id="UP000017090"/>
    </source>
</evidence>
<comment type="caution">
    <text evidence="1">The sequence shown here is derived from an EMBL/GenBank/DDBJ whole genome shotgun (WGS) entry which is preliminary data.</text>
</comment>
<proteinExistence type="predicted"/>
<dbReference type="STRING" id="1111454.HMPREF1250_2204"/>
<reference evidence="1 2" key="1">
    <citation type="submission" date="2013-09" db="EMBL/GenBank/DDBJ databases">
        <authorList>
            <person name="Durkin A.S."/>
            <person name="Haft D.R."/>
            <person name="McCorrison J."/>
            <person name="Torralba M."/>
            <person name="Gillis M."/>
            <person name="Haft D.H."/>
            <person name="Methe B."/>
            <person name="Sutton G."/>
            <person name="Nelson K.E."/>
        </authorList>
    </citation>
    <scope>NUCLEOTIDE SEQUENCE [LARGE SCALE GENOMIC DNA]</scope>
    <source>
        <strain evidence="1 2">BV3C16-1</strain>
    </source>
</reference>
<name>U7UTJ8_9FIRM</name>
<dbReference type="EMBL" id="AWXA01000008">
    <property type="protein sequence ID" value="ERT61788.1"/>
    <property type="molecule type" value="Genomic_DNA"/>
</dbReference>
<protein>
    <submittedName>
        <fullName evidence="1">Uncharacterized protein</fullName>
    </submittedName>
</protein>
<dbReference type="AlphaFoldDB" id="U7UTJ8"/>
<evidence type="ECO:0000313" key="1">
    <source>
        <dbReference type="EMBL" id="ERT61788.1"/>
    </source>
</evidence>
<accession>U7UTJ8</accession>
<keyword evidence="2" id="KW-1185">Reference proteome</keyword>
<gene>
    <name evidence="1" type="ORF">HMPREF1250_2204</name>
</gene>
<sequence length="92" mass="10866">MDEYKIELSPSMMIFEREVVVELIAAVSGFGDRHWLQKNKPIPEHLLLFIEKIQDYRETALHTDSLEELLKIKFQASLVLEVLNKLYELHKI</sequence>
<organism evidence="1 2">
    <name type="scientific">Megasphaera vaginalis</name>
    <name type="common">ex Srinivasan et al. 2021</name>
    <dbReference type="NCBI Taxonomy" id="1111454"/>
    <lineage>
        <taxon>Bacteria</taxon>
        <taxon>Bacillati</taxon>
        <taxon>Bacillota</taxon>
        <taxon>Negativicutes</taxon>
        <taxon>Veillonellales</taxon>
        <taxon>Veillonellaceae</taxon>
        <taxon>Megasphaera</taxon>
    </lineage>
</organism>
<dbReference type="Proteomes" id="UP000017090">
    <property type="component" value="Unassembled WGS sequence"/>
</dbReference>
<dbReference type="PATRIC" id="fig|1111454.3.peg.541"/>